<sequence length="149" mass="15845">MVARVAGASKVFVHFVSKIVKVPEFSRGQAGLQDNDKEAGRQVGQAERRTEGGLGGCPPRPSVGLGPSSVAEWHSRTPWRSTHACPSEGRVRETEWLLALTAARWPLRAAGDASSRFALPSVVCLAMSLLISLMDVVCSLPPCPVEIGA</sequence>
<comment type="caution">
    <text evidence="2">The sequence shown here is derived from an EMBL/GenBank/DDBJ whole genome shotgun (WGS) entry which is preliminary data.</text>
</comment>
<dbReference type="EMBL" id="VSRR010051205">
    <property type="protein sequence ID" value="MPC79456.1"/>
    <property type="molecule type" value="Genomic_DNA"/>
</dbReference>
<gene>
    <name evidence="2" type="ORF">E2C01_073983</name>
</gene>
<dbReference type="AlphaFoldDB" id="A0A5B7IC21"/>
<accession>A0A5B7IC21</accession>
<protein>
    <submittedName>
        <fullName evidence="2">Uncharacterized protein</fullName>
    </submittedName>
</protein>
<evidence type="ECO:0000313" key="3">
    <source>
        <dbReference type="Proteomes" id="UP000324222"/>
    </source>
</evidence>
<reference evidence="2 3" key="1">
    <citation type="submission" date="2019-05" db="EMBL/GenBank/DDBJ databases">
        <title>Another draft genome of Portunus trituberculatus and its Hox gene families provides insights of decapod evolution.</title>
        <authorList>
            <person name="Jeong J.-H."/>
            <person name="Song I."/>
            <person name="Kim S."/>
            <person name="Choi T."/>
            <person name="Kim D."/>
            <person name="Ryu S."/>
            <person name="Kim W."/>
        </authorList>
    </citation>
    <scope>NUCLEOTIDE SEQUENCE [LARGE SCALE GENOMIC DNA]</scope>
    <source>
        <tissue evidence="2">Muscle</tissue>
    </source>
</reference>
<evidence type="ECO:0000313" key="2">
    <source>
        <dbReference type="EMBL" id="MPC79456.1"/>
    </source>
</evidence>
<name>A0A5B7IC21_PORTR</name>
<feature type="region of interest" description="Disordered" evidence="1">
    <location>
        <begin position="30"/>
        <end position="85"/>
    </location>
</feature>
<proteinExistence type="predicted"/>
<dbReference type="Proteomes" id="UP000324222">
    <property type="component" value="Unassembled WGS sequence"/>
</dbReference>
<organism evidence="2 3">
    <name type="scientific">Portunus trituberculatus</name>
    <name type="common">Swimming crab</name>
    <name type="synonym">Neptunus trituberculatus</name>
    <dbReference type="NCBI Taxonomy" id="210409"/>
    <lineage>
        <taxon>Eukaryota</taxon>
        <taxon>Metazoa</taxon>
        <taxon>Ecdysozoa</taxon>
        <taxon>Arthropoda</taxon>
        <taxon>Crustacea</taxon>
        <taxon>Multicrustacea</taxon>
        <taxon>Malacostraca</taxon>
        <taxon>Eumalacostraca</taxon>
        <taxon>Eucarida</taxon>
        <taxon>Decapoda</taxon>
        <taxon>Pleocyemata</taxon>
        <taxon>Brachyura</taxon>
        <taxon>Eubrachyura</taxon>
        <taxon>Portunoidea</taxon>
        <taxon>Portunidae</taxon>
        <taxon>Portuninae</taxon>
        <taxon>Portunus</taxon>
    </lineage>
</organism>
<evidence type="ECO:0000256" key="1">
    <source>
        <dbReference type="SAM" id="MobiDB-lite"/>
    </source>
</evidence>
<keyword evidence="3" id="KW-1185">Reference proteome</keyword>
<feature type="compositionally biased region" description="Basic and acidic residues" evidence="1">
    <location>
        <begin position="34"/>
        <end position="51"/>
    </location>
</feature>